<name>A0A1C5HHU8_9ACTN</name>
<dbReference type="Proteomes" id="UP000198221">
    <property type="component" value="Chromosome I"/>
</dbReference>
<evidence type="ECO:0000256" key="1">
    <source>
        <dbReference type="SAM" id="MobiDB-lite"/>
    </source>
</evidence>
<keyword evidence="4" id="KW-0347">Helicase</keyword>
<dbReference type="AlphaFoldDB" id="A0A1C5HHU8"/>
<dbReference type="Pfam" id="PF13625">
    <property type="entry name" value="Helicase_C_3"/>
    <property type="match status" value="1"/>
</dbReference>
<evidence type="ECO:0000313" key="4">
    <source>
        <dbReference type="EMBL" id="SCG45592.1"/>
    </source>
</evidence>
<dbReference type="Pfam" id="PF13280">
    <property type="entry name" value="WYL"/>
    <property type="match status" value="1"/>
</dbReference>
<keyword evidence="5" id="KW-1185">Reference proteome</keyword>
<feature type="compositionally biased region" description="Low complexity" evidence="1">
    <location>
        <begin position="253"/>
        <end position="264"/>
    </location>
</feature>
<keyword evidence="4" id="KW-0378">Hydrolase</keyword>
<keyword evidence="4" id="KW-0547">Nucleotide-binding</keyword>
<dbReference type="InterPro" id="IPR026881">
    <property type="entry name" value="WYL_dom"/>
</dbReference>
<feature type="region of interest" description="Disordered" evidence="1">
    <location>
        <begin position="245"/>
        <end position="276"/>
    </location>
</feature>
<evidence type="ECO:0000313" key="5">
    <source>
        <dbReference type="Proteomes" id="UP000198221"/>
    </source>
</evidence>
<feature type="domain" description="WYL" evidence="2">
    <location>
        <begin position="758"/>
        <end position="820"/>
    </location>
</feature>
<accession>A0A1C5HHU8</accession>
<proteinExistence type="predicted"/>
<feature type="domain" description="Helicase XPB/Ssl2 N-terminal" evidence="3">
    <location>
        <begin position="528"/>
        <end position="650"/>
    </location>
</feature>
<evidence type="ECO:0000259" key="2">
    <source>
        <dbReference type="Pfam" id="PF13280"/>
    </source>
</evidence>
<feature type="region of interest" description="Disordered" evidence="1">
    <location>
        <begin position="181"/>
        <end position="211"/>
    </location>
</feature>
<protein>
    <submittedName>
        <fullName evidence="4">Helicase conserved C-terminal domain-containing protein</fullName>
    </submittedName>
</protein>
<keyword evidence="4" id="KW-0067">ATP-binding</keyword>
<reference evidence="5" key="1">
    <citation type="submission" date="2016-06" db="EMBL/GenBank/DDBJ databases">
        <authorList>
            <person name="Varghese N."/>
            <person name="Submissions Spin"/>
        </authorList>
    </citation>
    <scope>NUCLEOTIDE SEQUENCE [LARGE SCALE GENOMIC DNA]</scope>
    <source>
        <strain evidence="5">DSM 43819</strain>
    </source>
</reference>
<sequence>MTTSLADQLRTLPDEALAALLQLRPDLVVPVPADVSALAIRAQSRVSVARALDGLDQFTLQILDAARLTRDPGSGGTATAAILAMATAGPHPPAPTAVRAAVQKLRALFLLYGPEHDLRVVAGVDEVAPYPAGLGRPAAELDPRTAALCADPAKLRRTLLAAPPSARAILDRLAAGPPVGSVPPGALQAPAVGAEDSLPPDTTNGGAPTGSPIRWLVDHRLLVRVSGGKNGGTVELPREVGLLLRRDSGPLGPLRTSPPRVSSPPREPKAVDSAGTGQTMEVVRHTEALLEALAAEPAPVLRSGGVGVRDLRRLARGLGLDDPTTALLFEVAYAAGLLGELDLTGSATTRYGGDQQVLPTGGYEVWRATSLAHRWEQLARAWLTMTRQAGLVGQRDDRDRPISVLSAEAERAGAPAARRAVLGVLADLEPATAPTPDEVLELLDWRTPRRARGRETAHREVLAEAAQLGVTGLGALTSYGRLLLSDVAEADERGADDPLGLRSDAESGEPSTAVRALDALLPAPVDHFLVQADLTVVVPGPPDPALAAELEVVAEHESAGGASVHRVTTASVRRALDAGYSADDLHKLFRRRSRTPVPQGLTYLVDDVARKHGGLRVGSAGGYVRSDDEALLTEVLADRRLESLAFRRLAPTVLSTPYQVQRMLVALRDAGYAPVPEDASGATVLARPKTRRAPARVPVSTRTLDPLAAPKLPLPRLRGVVEQIRRGEAAARAARRAPAVVRGGAAHTGPAPAHGHSEALAVLQQAIRDKALVWVGYVDAHGATASRLVRPVSMGAGYLRAEDERTEMLHTFALHRITAAVLED</sequence>
<gene>
    <name evidence="4" type="ORF">GA0070613_1355</name>
</gene>
<dbReference type="RefSeq" id="WP_089011492.1">
    <property type="nucleotide sequence ID" value="NZ_LT607754.1"/>
</dbReference>
<dbReference type="InterPro" id="IPR032830">
    <property type="entry name" value="XPB/Ssl2_N"/>
</dbReference>
<dbReference type="PROSITE" id="PS52050">
    <property type="entry name" value="WYL"/>
    <property type="match status" value="1"/>
</dbReference>
<dbReference type="EMBL" id="LT607754">
    <property type="protein sequence ID" value="SCG45592.1"/>
    <property type="molecule type" value="Genomic_DNA"/>
</dbReference>
<organism evidence="4 5">
    <name type="scientific">Micromonospora inositola</name>
    <dbReference type="NCBI Taxonomy" id="47865"/>
    <lineage>
        <taxon>Bacteria</taxon>
        <taxon>Bacillati</taxon>
        <taxon>Actinomycetota</taxon>
        <taxon>Actinomycetes</taxon>
        <taxon>Micromonosporales</taxon>
        <taxon>Micromonosporaceae</taxon>
        <taxon>Micromonospora</taxon>
    </lineage>
</organism>
<dbReference type="GO" id="GO:0004386">
    <property type="term" value="F:helicase activity"/>
    <property type="evidence" value="ECO:0007669"/>
    <property type="project" value="UniProtKB-KW"/>
</dbReference>
<evidence type="ECO:0000259" key="3">
    <source>
        <dbReference type="Pfam" id="PF13625"/>
    </source>
</evidence>
<dbReference type="OrthoDB" id="3415124at2"/>